<dbReference type="PANTHER" id="PTHR11040">
    <property type="entry name" value="ZINC/IRON TRANSPORTER"/>
    <property type="match status" value="1"/>
</dbReference>
<feature type="transmembrane region" description="Helical" evidence="5">
    <location>
        <begin position="263"/>
        <end position="283"/>
    </location>
</feature>
<evidence type="ECO:0008006" key="8">
    <source>
        <dbReference type="Google" id="ProtNLM"/>
    </source>
</evidence>
<reference evidence="6 7" key="1">
    <citation type="submission" date="2023-08" db="EMBL/GenBank/DDBJ databases">
        <title>A Necator americanus chromosomal reference genome.</title>
        <authorList>
            <person name="Ilik V."/>
            <person name="Petrzelkova K.J."/>
            <person name="Pardy F."/>
            <person name="Fuh T."/>
            <person name="Niatou-Singa F.S."/>
            <person name="Gouil Q."/>
            <person name="Baker L."/>
            <person name="Ritchie M.E."/>
            <person name="Jex A.R."/>
            <person name="Gazzola D."/>
            <person name="Li H."/>
            <person name="Toshio Fujiwara R."/>
            <person name="Zhan B."/>
            <person name="Aroian R.V."/>
            <person name="Pafco B."/>
            <person name="Schwarz E.M."/>
        </authorList>
    </citation>
    <scope>NUCLEOTIDE SEQUENCE [LARGE SCALE GENOMIC DNA]</scope>
    <source>
        <strain evidence="6 7">Aroian</strain>
        <tissue evidence="6">Whole animal</tissue>
    </source>
</reference>
<proteinExistence type="predicted"/>
<accession>A0ABR1BJS2</accession>
<evidence type="ECO:0000313" key="7">
    <source>
        <dbReference type="Proteomes" id="UP001303046"/>
    </source>
</evidence>
<evidence type="ECO:0000313" key="6">
    <source>
        <dbReference type="EMBL" id="KAK6725430.1"/>
    </source>
</evidence>
<organism evidence="6 7">
    <name type="scientific">Necator americanus</name>
    <name type="common">Human hookworm</name>
    <dbReference type="NCBI Taxonomy" id="51031"/>
    <lineage>
        <taxon>Eukaryota</taxon>
        <taxon>Metazoa</taxon>
        <taxon>Ecdysozoa</taxon>
        <taxon>Nematoda</taxon>
        <taxon>Chromadorea</taxon>
        <taxon>Rhabditida</taxon>
        <taxon>Rhabditina</taxon>
        <taxon>Rhabditomorpha</taxon>
        <taxon>Strongyloidea</taxon>
        <taxon>Ancylostomatidae</taxon>
        <taxon>Bunostominae</taxon>
        <taxon>Necator</taxon>
    </lineage>
</organism>
<keyword evidence="4 5" id="KW-0472">Membrane</keyword>
<protein>
    <recommendedName>
        <fullName evidence="8">Metal cation transporter, ZIP family</fullName>
    </recommendedName>
</protein>
<keyword evidence="7" id="KW-1185">Reference proteome</keyword>
<gene>
    <name evidence="6" type="primary">Necator_chrI.g138</name>
    <name evidence="6" type="ORF">RB195_004017</name>
</gene>
<name>A0ABR1BJS2_NECAM</name>
<dbReference type="PANTHER" id="PTHR11040:SF140">
    <property type="entry name" value="ZRT (ZRT), IRT- (IRT-) LIKE PROTEIN TRANSPORTER"/>
    <property type="match status" value="1"/>
</dbReference>
<keyword evidence="2 5" id="KW-0812">Transmembrane</keyword>
<dbReference type="Pfam" id="PF02535">
    <property type="entry name" value="Zip"/>
    <property type="match status" value="1"/>
</dbReference>
<dbReference type="InterPro" id="IPR003689">
    <property type="entry name" value="ZIP"/>
</dbReference>
<evidence type="ECO:0000256" key="3">
    <source>
        <dbReference type="ARBA" id="ARBA00022989"/>
    </source>
</evidence>
<feature type="transmembrane region" description="Helical" evidence="5">
    <location>
        <begin position="224"/>
        <end position="243"/>
    </location>
</feature>
<dbReference type="EMBL" id="JAVFWL010000001">
    <property type="protein sequence ID" value="KAK6725430.1"/>
    <property type="molecule type" value="Genomic_DNA"/>
</dbReference>
<sequence>MHIHARWLDALFVLNSDGTQTLEAIPNAARDSLRALLLLALFALTFTSSMLATVLRGEWARTNVSSLISCVGGGVFLVTCLLDLLPEALESYEKVGVRSKFPVVEAAVAGGLLMVLTIEQVVIIMQERGWLISGRVHEHNEEERNPLSLSSPPVADESSNHVIGVSLLVLALSLHALFEGLSLAVINDSSKLLEVFAALILHKCIIGFSLGVRLVQSGLRTPCVALCSCLFSIQILIGGLGGIEIMSVLSGGDRTTAAMASSVLQGIACGTFLYITTFEILPYELERTGSRIAKLACLFLGVLIMLAFLIFLPDAD</sequence>
<evidence type="ECO:0000256" key="1">
    <source>
        <dbReference type="ARBA" id="ARBA00004141"/>
    </source>
</evidence>
<feature type="transmembrane region" description="Helical" evidence="5">
    <location>
        <begin position="106"/>
        <end position="125"/>
    </location>
</feature>
<evidence type="ECO:0000256" key="5">
    <source>
        <dbReference type="SAM" id="Phobius"/>
    </source>
</evidence>
<comment type="subcellular location">
    <subcellularLocation>
        <location evidence="1">Membrane</location>
        <topology evidence="1">Multi-pass membrane protein</topology>
    </subcellularLocation>
</comment>
<feature type="transmembrane region" description="Helical" evidence="5">
    <location>
        <begin position="67"/>
        <end position="86"/>
    </location>
</feature>
<feature type="transmembrane region" description="Helical" evidence="5">
    <location>
        <begin position="192"/>
        <end position="212"/>
    </location>
</feature>
<keyword evidence="3 5" id="KW-1133">Transmembrane helix</keyword>
<feature type="transmembrane region" description="Helical" evidence="5">
    <location>
        <begin position="35"/>
        <end position="55"/>
    </location>
</feature>
<evidence type="ECO:0000256" key="2">
    <source>
        <dbReference type="ARBA" id="ARBA00022692"/>
    </source>
</evidence>
<comment type="caution">
    <text evidence="6">The sequence shown here is derived from an EMBL/GenBank/DDBJ whole genome shotgun (WGS) entry which is preliminary data.</text>
</comment>
<dbReference type="Proteomes" id="UP001303046">
    <property type="component" value="Unassembled WGS sequence"/>
</dbReference>
<feature type="transmembrane region" description="Helical" evidence="5">
    <location>
        <begin position="295"/>
        <end position="312"/>
    </location>
</feature>
<feature type="transmembrane region" description="Helical" evidence="5">
    <location>
        <begin position="162"/>
        <end position="186"/>
    </location>
</feature>
<evidence type="ECO:0000256" key="4">
    <source>
        <dbReference type="ARBA" id="ARBA00023136"/>
    </source>
</evidence>